<feature type="domain" description="Putative zinc-finger" evidence="12">
    <location>
        <begin position="3"/>
        <end position="31"/>
    </location>
</feature>
<dbReference type="GO" id="GO:0016989">
    <property type="term" value="F:sigma factor antagonist activity"/>
    <property type="evidence" value="ECO:0007669"/>
    <property type="project" value="TreeGrafter"/>
</dbReference>
<organism evidence="13 14">
    <name type="scientific">Kineosporia babensis</name>
    <dbReference type="NCBI Taxonomy" id="499548"/>
    <lineage>
        <taxon>Bacteria</taxon>
        <taxon>Bacillati</taxon>
        <taxon>Actinomycetota</taxon>
        <taxon>Actinomycetes</taxon>
        <taxon>Kineosporiales</taxon>
        <taxon>Kineosporiaceae</taxon>
        <taxon>Kineosporia</taxon>
    </lineage>
</organism>
<keyword evidence="14" id="KW-1185">Reference proteome</keyword>
<dbReference type="PANTHER" id="PTHR37461:SF1">
    <property type="entry name" value="ANTI-SIGMA-K FACTOR RSKA"/>
    <property type="match status" value="1"/>
</dbReference>
<evidence type="ECO:0000256" key="5">
    <source>
        <dbReference type="ARBA" id="ARBA00022989"/>
    </source>
</evidence>
<evidence type="ECO:0000259" key="11">
    <source>
        <dbReference type="Pfam" id="PF10099"/>
    </source>
</evidence>
<evidence type="ECO:0000256" key="2">
    <source>
        <dbReference type="ARBA" id="ARBA00004236"/>
    </source>
</evidence>
<evidence type="ECO:0000256" key="3">
    <source>
        <dbReference type="ARBA" id="ARBA00022475"/>
    </source>
</evidence>
<evidence type="ECO:0000256" key="1">
    <source>
        <dbReference type="ARBA" id="ARBA00004167"/>
    </source>
</evidence>
<keyword evidence="3" id="KW-1003">Cell membrane</keyword>
<dbReference type="Gene3D" id="1.10.10.1320">
    <property type="entry name" value="Anti-sigma factor, zinc-finger domain"/>
    <property type="match status" value="1"/>
</dbReference>
<dbReference type="Pfam" id="PF13490">
    <property type="entry name" value="zf-HC2"/>
    <property type="match status" value="1"/>
</dbReference>
<feature type="domain" description="Anti-sigma K factor RskA C-terminal" evidence="11">
    <location>
        <begin position="89"/>
        <end position="225"/>
    </location>
</feature>
<dbReference type="GO" id="GO:0005886">
    <property type="term" value="C:plasma membrane"/>
    <property type="evidence" value="ECO:0007669"/>
    <property type="project" value="UniProtKB-SubCell"/>
</dbReference>
<keyword evidence="7" id="KW-0472">Membrane</keyword>
<evidence type="ECO:0000259" key="12">
    <source>
        <dbReference type="Pfam" id="PF13490"/>
    </source>
</evidence>
<dbReference type="AlphaFoldDB" id="A0A9X1SUC8"/>
<dbReference type="RefSeq" id="WP_231442389.1">
    <property type="nucleotide sequence ID" value="NZ_JAJOMB010000007.1"/>
</dbReference>
<sequence length="230" mass="23958">MHDLSAAYALNALDEVERRRFERHLDDCPACTVEVREFAEAAASLAERVAEPAPGALRERVMADVARTRQVPSRPARSVRGPSWRRALTGAAAVLLVTAGAALGTVAWQQHQAAEQAQELADGMARVLTSPERVEARHTVAGGGTATMVMAEGDAVLSAAGIPAAPHGHGYQMWVIAADGSMQSGGMLKLADGDGSAFMTGVSPDVSLALTIEPEGGSDQPTTEPLVQLG</sequence>
<dbReference type="InterPro" id="IPR041916">
    <property type="entry name" value="Anti_sigma_zinc_sf"/>
</dbReference>
<keyword evidence="4" id="KW-0812">Transmembrane</keyword>
<keyword evidence="6" id="KW-0805">Transcription regulation</keyword>
<evidence type="ECO:0000313" key="14">
    <source>
        <dbReference type="Proteomes" id="UP001138997"/>
    </source>
</evidence>
<dbReference type="EMBL" id="JAJOMB010000007">
    <property type="protein sequence ID" value="MCD5312311.1"/>
    <property type="molecule type" value="Genomic_DNA"/>
</dbReference>
<accession>A0A9X1SUC8</accession>
<evidence type="ECO:0000256" key="7">
    <source>
        <dbReference type="ARBA" id="ARBA00023136"/>
    </source>
</evidence>
<evidence type="ECO:0000256" key="8">
    <source>
        <dbReference type="ARBA" id="ARBA00023163"/>
    </source>
</evidence>
<evidence type="ECO:0000313" key="13">
    <source>
        <dbReference type="EMBL" id="MCD5312311.1"/>
    </source>
</evidence>
<dbReference type="Pfam" id="PF10099">
    <property type="entry name" value="RskA_C"/>
    <property type="match status" value="1"/>
</dbReference>
<name>A0A9X1SUC8_9ACTN</name>
<dbReference type="InterPro" id="IPR027383">
    <property type="entry name" value="Znf_put"/>
</dbReference>
<dbReference type="PANTHER" id="PTHR37461">
    <property type="entry name" value="ANTI-SIGMA-K FACTOR RSKA"/>
    <property type="match status" value="1"/>
</dbReference>
<comment type="caution">
    <text evidence="13">The sequence shown here is derived from an EMBL/GenBank/DDBJ whole genome shotgun (WGS) entry which is preliminary data.</text>
</comment>
<protein>
    <recommendedName>
        <fullName evidence="10">Regulator of SigK</fullName>
    </recommendedName>
    <alternativeName>
        <fullName evidence="9">Sigma-K anti-sigma factor RskA</fullName>
    </alternativeName>
</protein>
<keyword evidence="5" id="KW-1133">Transmembrane helix</keyword>
<keyword evidence="8" id="KW-0804">Transcription</keyword>
<proteinExistence type="predicted"/>
<dbReference type="InterPro" id="IPR018764">
    <property type="entry name" value="RskA_C"/>
</dbReference>
<dbReference type="InterPro" id="IPR051474">
    <property type="entry name" value="Anti-sigma-K/W_factor"/>
</dbReference>
<reference evidence="13" key="1">
    <citation type="submission" date="2021-11" db="EMBL/GenBank/DDBJ databases">
        <title>Streptomyces corallinus and Kineosporia corallina sp. nov., two new coral-derived marine actinobacteria.</title>
        <authorList>
            <person name="Buangrab K."/>
            <person name="Sutthacheep M."/>
            <person name="Yeemin T."/>
            <person name="Harunari E."/>
            <person name="Igarashi Y."/>
            <person name="Sripreechasak P."/>
            <person name="Kanchanasin P."/>
            <person name="Tanasupawat S."/>
            <person name="Phongsopitanun W."/>
        </authorList>
    </citation>
    <scope>NUCLEOTIDE SEQUENCE</scope>
    <source>
        <strain evidence="13">JCM 31032</strain>
    </source>
</reference>
<evidence type="ECO:0000256" key="6">
    <source>
        <dbReference type="ARBA" id="ARBA00023015"/>
    </source>
</evidence>
<dbReference type="Proteomes" id="UP001138997">
    <property type="component" value="Unassembled WGS sequence"/>
</dbReference>
<gene>
    <name evidence="13" type="ORF">LR394_15495</name>
</gene>
<comment type="subcellular location">
    <subcellularLocation>
        <location evidence="2">Cell membrane</location>
    </subcellularLocation>
    <subcellularLocation>
        <location evidence="1">Membrane</location>
        <topology evidence="1">Single-pass membrane protein</topology>
    </subcellularLocation>
</comment>
<evidence type="ECO:0000256" key="4">
    <source>
        <dbReference type="ARBA" id="ARBA00022692"/>
    </source>
</evidence>
<evidence type="ECO:0000256" key="10">
    <source>
        <dbReference type="ARBA" id="ARBA00030803"/>
    </source>
</evidence>
<dbReference type="GO" id="GO:0006417">
    <property type="term" value="P:regulation of translation"/>
    <property type="evidence" value="ECO:0007669"/>
    <property type="project" value="TreeGrafter"/>
</dbReference>
<evidence type="ECO:0000256" key="9">
    <source>
        <dbReference type="ARBA" id="ARBA00029829"/>
    </source>
</evidence>